<feature type="domain" description="Htaa" evidence="4">
    <location>
        <begin position="40"/>
        <end position="180"/>
    </location>
</feature>
<organism evidence="5 6">
    <name type="scientific">Streptomyces lusitanus</name>
    <dbReference type="NCBI Taxonomy" id="68232"/>
    <lineage>
        <taxon>Bacteria</taxon>
        <taxon>Bacillati</taxon>
        <taxon>Actinomycetota</taxon>
        <taxon>Actinomycetes</taxon>
        <taxon>Kitasatosporales</taxon>
        <taxon>Streptomycetaceae</taxon>
        <taxon>Streptomyces</taxon>
    </lineage>
</organism>
<feature type="transmembrane region" description="Helical" evidence="2">
    <location>
        <begin position="476"/>
        <end position="497"/>
    </location>
</feature>
<evidence type="ECO:0000313" key="5">
    <source>
        <dbReference type="EMBL" id="MDT6982102.1"/>
    </source>
</evidence>
<protein>
    <submittedName>
        <fullName evidence="5">HtaA domain-containing protein</fullName>
    </submittedName>
</protein>
<evidence type="ECO:0000313" key="6">
    <source>
        <dbReference type="Proteomes" id="UP001249760"/>
    </source>
</evidence>
<feature type="compositionally biased region" description="Low complexity" evidence="1">
    <location>
        <begin position="183"/>
        <end position="244"/>
    </location>
</feature>
<proteinExistence type="predicted"/>
<keyword evidence="2" id="KW-0812">Transmembrane</keyword>
<feature type="signal peptide" evidence="3">
    <location>
        <begin position="1"/>
        <end position="31"/>
    </location>
</feature>
<keyword evidence="2" id="KW-0472">Membrane</keyword>
<keyword evidence="6" id="KW-1185">Reference proteome</keyword>
<dbReference type="PROSITE" id="PS51318">
    <property type="entry name" value="TAT"/>
    <property type="match status" value="1"/>
</dbReference>
<comment type="caution">
    <text evidence="5">The sequence shown here is derived from an EMBL/GenBank/DDBJ whole genome shotgun (WGS) entry which is preliminary data.</text>
</comment>
<feature type="region of interest" description="Disordered" evidence="1">
    <location>
        <begin position="418"/>
        <end position="466"/>
    </location>
</feature>
<feature type="chain" id="PRO_5046785986" evidence="3">
    <location>
        <begin position="32"/>
        <end position="505"/>
    </location>
</feature>
<evidence type="ECO:0000256" key="2">
    <source>
        <dbReference type="SAM" id="Phobius"/>
    </source>
</evidence>
<keyword evidence="3" id="KW-0732">Signal</keyword>
<dbReference type="InterPro" id="IPR007331">
    <property type="entry name" value="Htaa"/>
</dbReference>
<dbReference type="Proteomes" id="UP001249760">
    <property type="component" value="Unassembled WGS sequence"/>
</dbReference>
<keyword evidence="2" id="KW-1133">Transmembrane helix</keyword>
<evidence type="ECO:0000256" key="1">
    <source>
        <dbReference type="SAM" id="MobiDB-lite"/>
    </source>
</evidence>
<evidence type="ECO:0000256" key="3">
    <source>
        <dbReference type="SAM" id="SignalP"/>
    </source>
</evidence>
<reference evidence="5 6" key="1">
    <citation type="submission" date="2023-05" db="EMBL/GenBank/DDBJ databases">
        <title>Streptomyces fuscus sp. nov., a brown-black pigment producing actinomyces isolated from dry sand of Sea duck farm.</title>
        <authorList>
            <person name="Xie J."/>
            <person name="Shen N."/>
        </authorList>
    </citation>
    <scope>NUCLEOTIDE SEQUENCE [LARGE SCALE GENOMIC DNA]</scope>
    <source>
        <strain evidence="5 6">CGMCC 4.1745</strain>
    </source>
</reference>
<dbReference type="RefSeq" id="WP_394308512.1">
    <property type="nucleotide sequence ID" value="NZ_JASKMA010000001.1"/>
</dbReference>
<sequence length="505" mass="49416">MSARRRRSLALAAAVATAAALGATAAPSASAAEIPLSGYELTWGIKQSYRTYVTTFAQGAFTPTAGARQAENNGAFTFTGGTGTYDSATHVTELGFQGALNVKSTAHGFELTLSDLKFDSGEGRITADVERGGAVQDDVPLATVTVTRSMTDMATTLTEEAGQVFGSASYAGAAGDPLTVVKTTGPEPEPSTTETATTPPASPSTEPTGSATPTAGPTPSASPTTQAPTPTPSATASPSTAPATRGEMADGTLDWGVKQSFRAYVTGPVAKGEITASDGATQASGNGAFTFSGATGAYDTEAGTLKAAFKGAVTFRGHEHDGAWSLDLTFSDLRVSLAQGEGTLSADVDNLGETSQDVVLADLSAPSAALTARDDVISLDGVTATLTEAGAEAFGGFYTAGAALDPVSLAVTLTEDAELPAGTGGTDGGGNGGTGTGGTGTDGGSGATGSTTGGTGSTVGGDLDGSLASTGSDVPVGALGAAAGAAVAAGAGVVLALRRRHAMVE</sequence>
<dbReference type="InterPro" id="IPR006311">
    <property type="entry name" value="TAT_signal"/>
</dbReference>
<accession>A0ABU3JIZ6</accession>
<gene>
    <name evidence="5" type="ORF">QNO04_01440</name>
</gene>
<evidence type="ECO:0000259" key="4">
    <source>
        <dbReference type="Pfam" id="PF04213"/>
    </source>
</evidence>
<dbReference type="EMBL" id="JASKMA010000001">
    <property type="protein sequence ID" value="MDT6982102.1"/>
    <property type="molecule type" value="Genomic_DNA"/>
</dbReference>
<name>A0ABU3JIZ6_9ACTN</name>
<feature type="region of interest" description="Disordered" evidence="1">
    <location>
        <begin position="177"/>
        <end position="253"/>
    </location>
</feature>
<dbReference type="Pfam" id="PF04213">
    <property type="entry name" value="HtaA"/>
    <property type="match status" value="2"/>
</dbReference>
<feature type="domain" description="Htaa" evidence="4">
    <location>
        <begin position="250"/>
        <end position="409"/>
    </location>
</feature>
<feature type="compositionally biased region" description="Gly residues" evidence="1">
    <location>
        <begin position="422"/>
        <end position="463"/>
    </location>
</feature>